<dbReference type="Proteomes" id="UP001164539">
    <property type="component" value="Chromosome 8"/>
</dbReference>
<accession>A0ACC1XRW9</accession>
<reference evidence="1 2" key="1">
    <citation type="journal article" date="2023" name="Science">
        <title>Complex scaffold remodeling in plant triterpene biosynthesis.</title>
        <authorList>
            <person name="De La Pena R."/>
            <person name="Hodgson H."/>
            <person name="Liu J.C."/>
            <person name="Stephenson M.J."/>
            <person name="Martin A.C."/>
            <person name="Owen C."/>
            <person name="Harkess A."/>
            <person name="Leebens-Mack J."/>
            <person name="Jimenez L.E."/>
            <person name="Osbourn A."/>
            <person name="Sattely E.S."/>
        </authorList>
    </citation>
    <scope>NUCLEOTIDE SEQUENCE [LARGE SCALE GENOMIC DNA]</scope>
    <source>
        <strain evidence="2">cv. JPN11</strain>
        <tissue evidence="1">Leaf</tissue>
    </source>
</reference>
<comment type="caution">
    <text evidence="1">The sequence shown here is derived from an EMBL/GenBank/DDBJ whole genome shotgun (WGS) entry which is preliminary data.</text>
</comment>
<proteinExistence type="predicted"/>
<keyword evidence="2" id="KW-1185">Reference proteome</keyword>
<evidence type="ECO:0000313" key="1">
    <source>
        <dbReference type="EMBL" id="KAJ4713494.1"/>
    </source>
</evidence>
<name>A0ACC1XRW9_MELAZ</name>
<organism evidence="1 2">
    <name type="scientific">Melia azedarach</name>
    <name type="common">Chinaberry tree</name>
    <dbReference type="NCBI Taxonomy" id="155640"/>
    <lineage>
        <taxon>Eukaryota</taxon>
        <taxon>Viridiplantae</taxon>
        <taxon>Streptophyta</taxon>
        <taxon>Embryophyta</taxon>
        <taxon>Tracheophyta</taxon>
        <taxon>Spermatophyta</taxon>
        <taxon>Magnoliopsida</taxon>
        <taxon>eudicotyledons</taxon>
        <taxon>Gunneridae</taxon>
        <taxon>Pentapetalae</taxon>
        <taxon>rosids</taxon>
        <taxon>malvids</taxon>
        <taxon>Sapindales</taxon>
        <taxon>Meliaceae</taxon>
        <taxon>Melia</taxon>
    </lineage>
</organism>
<dbReference type="EMBL" id="CM051401">
    <property type="protein sequence ID" value="KAJ4713494.1"/>
    <property type="molecule type" value="Genomic_DNA"/>
</dbReference>
<protein>
    <submittedName>
        <fullName evidence="1">Non-specific lipid-transfer protein</fullName>
    </submittedName>
</protein>
<evidence type="ECO:0000313" key="2">
    <source>
        <dbReference type="Proteomes" id="UP001164539"/>
    </source>
</evidence>
<gene>
    <name evidence="1" type="ORF">OWV82_015580</name>
</gene>
<sequence length="122" mass="13114">MASSSSRSTSPFMVLAISMLLIAAAPHVNAKLTCEQVTVWLTPCISYGVFGGPVPPACCDGLRSIDKVMKTREDRITKCNCVKEGAAKIPGLDYDRCNKLPGICGTSTPYKLTRDIDCSKVK</sequence>